<dbReference type="PANTHER" id="PTHR24305:SF166">
    <property type="entry name" value="CYTOCHROME P450 12A4, MITOCHONDRIAL-RELATED"/>
    <property type="match status" value="1"/>
</dbReference>
<sequence>MTATRTPVRAGGLPVIGSTLDLRRDYLGTILRASRELGPVVRFDVGVPGLRMALYSITGPEGCERVMSDPVAYRKETRSYDEVRLTLGNGLLTSQDEDWLRQRRYVAPVFTRRRMTTSYAAVMVEEASAVARRWAGRGTVDVHAEMTRLTARVVGRVLLGSDVEAALPRIMETFAPLSTRLLRRAVSPRPIPPWLPTPANREFHRHNQVLREIVDDLVAARRRTGDDGGEDLLGLLLRGEGEERLTDAEVVDQVLVFLLAGHETTASTLACALVELARAPQWQEAARAELAELPGPPTAADLPRLPTVDAVVREALRLYPAAHSVARLSSVATEVDGYALPARANLVTSPWALHRRAELWPDPDRFDPGRFRPGSGQPLQGGKQAWLPFSAGPRACIGAQFAMLEASLVLAVLLGAYELRTALPGIPLEAGITLRPAAPLPVQLVPRG</sequence>
<comment type="cofactor">
    <cofactor evidence="1 5">
        <name>heme</name>
        <dbReference type="ChEBI" id="CHEBI:30413"/>
    </cofactor>
</comment>
<evidence type="ECO:0000256" key="3">
    <source>
        <dbReference type="ARBA" id="ARBA00022723"/>
    </source>
</evidence>
<dbReference type="Pfam" id="PF00067">
    <property type="entry name" value="p450"/>
    <property type="match status" value="1"/>
</dbReference>
<evidence type="ECO:0000256" key="2">
    <source>
        <dbReference type="ARBA" id="ARBA00010617"/>
    </source>
</evidence>
<accession>A0A4Q7NUR7</accession>
<dbReference type="GO" id="GO:0020037">
    <property type="term" value="F:heme binding"/>
    <property type="evidence" value="ECO:0007669"/>
    <property type="project" value="InterPro"/>
</dbReference>
<evidence type="ECO:0000313" key="8">
    <source>
        <dbReference type="Proteomes" id="UP000293638"/>
    </source>
</evidence>
<dbReference type="InterPro" id="IPR001128">
    <property type="entry name" value="Cyt_P450"/>
</dbReference>
<dbReference type="RefSeq" id="WP_130491072.1">
    <property type="nucleotide sequence ID" value="NZ_SGXD01000001.1"/>
</dbReference>
<dbReference type="GO" id="GO:0016705">
    <property type="term" value="F:oxidoreductase activity, acting on paired donors, with incorporation or reduction of molecular oxygen"/>
    <property type="evidence" value="ECO:0007669"/>
    <property type="project" value="InterPro"/>
</dbReference>
<organism evidence="7 8">
    <name type="scientific">Motilibacter rhizosphaerae</name>
    <dbReference type="NCBI Taxonomy" id="598652"/>
    <lineage>
        <taxon>Bacteria</taxon>
        <taxon>Bacillati</taxon>
        <taxon>Actinomycetota</taxon>
        <taxon>Actinomycetes</taxon>
        <taxon>Motilibacterales</taxon>
        <taxon>Motilibacteraceae</taxon>
        <taxon>Motilibacter</taxon>
    </lineage>
</organism>
<protein>
    <submittedName>
        <fullName evidence="7">Cytochrome P450</fullName>
    </submittedName>
</protein>
<dbReference type="AlphaFoldDB" id="A0A4Q7NUR7"/>
<dbReference type="GO" id="GO:0005506">
    <property type="term" value="F:iron ion binding"/>
    <property type="evidence" value="ECO:0007669"/>
    <property type="project" value="InterPro"/>
</dbReference>
<dbReference type="SUPFAM" id="SSF48264">
    <property type="entry name" value="Cytochrome P450"/>
    <property type="match status" value="1"/>
</dbReference>
<dbReference type="OrthoDB" id="7376058at2"/>
<dbReference type="PANTHER" id="PTHR24305">
    <property type="entry name" value="CYTOCHROME P450"/>
    <property type="match status" value="1"/>
</dbReference>
<keyword evidence="6" id="KW-0503">Monooxygenase</keyword>
<keyword evidence="8" id="KW-1185">Reference proteome</keyword>
<dbReference type="Gene3D" id="1.10.630.10">
    <property type="entry name" value="Cytochrome P450"/>
    <property type="match status" value="1"/>
</dbReference>
<keyword evidence="3 5" id="KW-0479">Metal-binding</keyword>
<dbReference type="InterPro" id="IPR050121">
    <property type="entry name" value="Cytochrome_P450_monoxygenase"/>
</dbReference>
<evidence type="ECO:0000256" key="1">
    <source>
        <dbReference type="ARBA" id="ARBA00001971"/>
    </source>
</evidence>
<gene>
    <name evidence="7" type="ORF">EV189_0181</name>
</gene>
<keyword evidence="5 6" id="KW-0349">Heme</keyword>
<evidence type="ECO:0000313" key="7">
    <source>
        <dbReference type="EMBL" id="RZS90951.1"/>
    </source>
</evidence>
<comment type="similarity">
    <text evidence="2 6">Belongs to the cytochrome P450 family.</text>
</comment>
<dbReference type="InterPro" id="IPR017972">
    <property type="entry name" value="Cyt_P450_CS"/>
</dbReference>
<evidence type="ECO:0000256" key="4">
    <source>
        <dbReference type="ARBA" id="ARBA00023004"/>
    </source>
</evidence>
<comment type="caution">
    <text evidence="7">The sequence shown here is derived from an EMBL/GenBank/DDBJ whole genome shotgun (WGS) entry which is preliminary data.</text>
</comment>
<evidence type="ECO:0000256" key="6">
    <source>
        <dbReference type="RuleBase" id="RU000461"/>
    </source>
</evidence>
<dbReference type="InterPro" id="IPR002403">
    <property type="entry name" value="Cyt_P450_E_grp-IV"/>
</dbReference>
<keyword evidence="4 5" id="KW-0408">Iron</keyword>
<evidence type="ECO:0000256" key="5">
    <source>
        <dbReference type="PIRSR" id="PIRSR602403-1"/>
    </source>
</evidence>
<reference evidence="7 8" key="1">
    <citation type="submission" date="2019-02" db="EMBL/GenBank/DDBJ databases">
        <title>Genomic Encyclopedia of Type Strains, Phase IV (KMG-IV): sequencing the most valuable type-strain genomes for metagenomic binning, comparative biology and taxonomic classification.</title>
        <authorList>
            <person name="Goeker M."/>
        </authorList>
    </citation>
    <scope>NUCLEOTIDE SEQUENCE [LARGE SCALE GENOMIC DNA]</scope>
    <source>
        <strain evidence="7 8">DSM 45622</strain>
    </source>
</reference>
<keyword evidence="6" id="KW-0560">Oxidoreductase</keyword>
<name>A0A4Q7NUR7_9ACTN</name>
<dbReference type="GO" id="GO:0004497">
    <property type="term" value="F:monooxygenase activity"/>
    <property type="evidence" value="ECO:0007669"/>
    <property type="project" value="UniProtKB-KW"/>
</dbReference>
<proteinExistence type="inferred from homology"/>
<dbReference type="Proteomes" id="UP000293638">
    <property type="component" value="Unassembled WGS sequence"/>
</dbReference>
<dbReference type="PROSITE" id="PS00086">
    <property type="entry name" value="CYTOCHROME_P450"/>
    <property type="match status" value="1"/>
</dbReference>
<dbReference type="InterPro" id="IPR036396">
    <property type="entry name" value="Cyt_P450_sf"/>
</dbReference>
<dbReference type="PRINTS" id="PR00385">
    <property type="entry name" value="P450"/>
</dbReference>
<dbReference type="EMBL" id="SGXD01000001">
    <property type="protein sequence ID" value="RZS90951.1"/>
    <property type="molecule type" value="Genomic_DNA"/>
</dbReference>
<dbReference type="PRINTS" id="PR00465">
    <property type="entry name" value="EP450IV"/>
</dbReference>
<feature type="binding site" description="axial binding residue" evidence="5">
    <location>
        <position position="396"/>
    </location>
    <ligand>
        <name>heme</name>
        <dbReference type="ChEBI" id="CHEBI:30413"/>
    </ligand>
    <ligandPart>
        <name>Fe</name>
        <dbReference type="ChEBI" id="CHEBI:18248"/>
    </ligandPart>
</feature>